<dbReference type="CDD" id="cd06184">
    <property type="entry name" value="flavohem_like_fad_nad_binding"/>
    <property type="match status" value="1"/>
</dbReference>
<name>A0A059KFW5_9BURK</name>
<keyword evidence="20" id="KW-0223">Dioxygenase</keyword>
<comment type="caution">
    <text evidence="17">Lacks conserved residue(s) required for the propagation of feature annotation.</text>
</comment>
<feature type="site" description="Involved in heme-bound ligand stabilization and O-O bond activation" evidence="17">
    <location>
        <position position="29"/>
    </location>
</feature>
<dbReference type="InterPro" id="IPR009050">
    <property type="entry name" value="Globin-like_sf"/>
</dbReference>
<keyword evidence="3 17" id="KW-0813">Transport</keyword>
<evidence type="ECO:0000313" key="20">
    <source>
        <dbReference type="EMBL" id="KDB50260.1"/>
    </source>
</evidence>
<reference evidence="20 21" key="1">
    <citation type="journal article" date="2014" name="FEMS Microbiol. Ecol.">
        <title>Sphaerotilus natans encrusted with nanoball-shaped Fe(III) oxide minerals formed by nitrate-reducing mixotrophic Fe(II) oxidation.</title>
        <authorList>
            <person name="Park S."/>
            <person name="Kim D.H."/>
            <person name="Lee J.H."/>
            <person name="Hur H.G."/>
        </authorList>
    </citation>
    <scope>NUCLEOTIDE SEQUENCE [LARGE SCALE GENOMIC DNA]</scope>
    <source>
        <strain evidence="20 21">DSM 6575</strain>
    </source>
</reference>
<evidence type="ECO:0000256" key="17">
    <source>
        <dbReference type="HAMAP-Rule" id="MF_01252"/>
    </source>
</evidence>
<evidence type="ECO:0000256" key="1">
    <source>
        <dbReference type="ARBA" id="ARBA00006401"/>
    </source>
</evidence>
<dbReference type="InterPro" id="IPR012292">
    <property type="entry name" value="Globin/Proto"/>
</dbReference>
<evidence type="ECO:0000256" key="7">
    <source>
        <dbReference type="ARBA" id="ARBA00022630"/>
    </source>
</evidence>
<dbReference type="GO" id="GO:0009636">
    <property type="term" value="P:response to toxic substance"/>
    <property type="evidence" value="ECO:0007669"/>
    <property type="project" value="UniProtKB-KW"/>
</dbReference>
<dbReference type="SUPFAM" id="SSF46458">
    <property type="entry name" value="Globin-like"/>
    <property type="match status" value="1"/>
</dbReference>
<dbReference type="EMBL" id="AZRA01000169">
    <property type="protein sequence ID" value="KDB50260.1"/>
    <property type="molecule type" value="Genomic_DNA"/>
</dbReference>
<evidence type="ECO:0000256" key="12">
    <source>
        <dbReference type="ARBA" id="ARBA00023004"/>
    </source>
</evidence>
<keyword evidence="11 17" id="KW-0560">Oxidoreductase</keyword>
<evidence type="ECO:0000256" key="11">
    <source>
        <dbReference type="ARBA" id="ARBA00023002"/>
    </source>
</evidence>
<evidence type="ECO:0000256" key="2">
    <source>
        <dbReference type="ARBA" id="ARBA00008414"/>
    </source>
</evidence>
<feature type="active site" description="Charge relay system" evidence="17">
    <location>
        <position position="95"/>
    </location>
</feature>
<feature type="binding site" evidence="17">
    <location>
        <begin position="207"/>
        <end position="210"/>
    </location>
    <ligand>
        <name>FAD</name>
        <dbReference type="ChEBI" id="CHEBI:57692"/>
    </ligand>
</feature>
<dbReference type="InterPro" id="IPR017927">
    <property type="entry name" value="FAD-bd_FR_type"/>
</dbReference>
<dbReference type="AlphaFoldDB" id="A0A059KFW5"/>
<dbReference type="FunFam" id="1.10.490.10:FF:000003">
    <property type="entry name" value="Flavohemoprotein"/>
    <property type="match status" value="1"/>
</dbReference>
<dbReference type="InterPro" id="IPR023950">
    <property type="entry name" value="Hmp"/>
</dbReference>
<dbReference type="PROSITE" id="PS51384">
    <property type="entry name" value="FAD_FR"/>
    <property type="match status" value="1"/>
</dbReference>
<keyword evidence="13 17" id="KW-0520">NAD</keyword>
<evidence type="ECO:0000256" key="13">
    <source>
        <dbReference type="ARBA" id="ARBA00023027"/>
    </source>
</evidence>
<dbReference type="PROSITE" id="PS01033">
    <property type="entry name" value="GLOBIN"/>
    <property type="match status" value="1"/>
</dbReference>
<evidence type="ECO:0000259" key="19">
    <source>
        <dbReference type="PROSITE" id="PS51384"/>
    </source>
</evidence>
<feature type="region of interest" description="Reductase" evidence="17">
    <location>
        <begin position="150"/>
        <end position="408"/>
    </location>
</feature>
<dbReference type="STRING" id="34103.SAMN05421778_1492"/>
<keyword evidence="4 17" id="KW-0216">Detoxification</keyword>
<dbReference type="PRINTS" id="PR00410">
    <property type="entry name" value="PHEHYDRXLASE"/>
</dbReference>
<feature type="site" description="Influences the redox potential of the prosthetic heme and FAD groups" evidence="17">
    <location>
        <position position="84"/>
    </location>
</feature>
<dbReference type="Gene3D" id="3.40.50.80">
    <property type="entry name" value="Nucleotide-binding domain of ferredoxin-NADP reductase (FNR) module"/>
    <property type="match status" value="1"/>
</dbReference>
<dbReference type="PRINTS" id="PR00371">
    <property type="entry name" value="FPNCR"/>
</dbReference>
<evidence type="ECO:0000256" key="10">
    <source>
        <dbReference type="ARBA" id="ARBA00022857"/>
    </source>
</evidence>
<dbReference type="GO" id="GO:0019825">
    <property type="term" value="F:oxygen binding"/>
    <property type="evidence" value="ECO:0007669"/>
    <property type="project" value="InterPro"/>
</dbReference>
<evidence type="ECO:0000256" key="4">
    <source>
        <dbReference type="ARBA" id="ARBA00022575"/>
    </source>
</evidence>
<dbReference type="Pfam" id="PF00042">
    <property type="entry name" value="Globin"/>
    <property type="match status" value="1"/>
</dbReference>
<evidence type="ECO:0000256" key="8">
    <source>
        <dbReference type="ARBA" id="ARBA00022723"/>
    </source>
</evidence>
<accession>A0A059KFW5</accession>
<dbReference type="EC" id="1.14.12.17" evidence="17"/>
<dbReference type="eggNOG" id="COG1017">
    <property type="taxonomic scope" value="Bacteria"/>
</dbReference>
<feature type="binding site" description="proximal binding residue" evidence="17">
    <location>
        <position position="85"/>
    </location>
    <ligand>
        <name>heme b</name>
        <dbReference type="ChEBI" id="CHEBI:60344"/>
    </ligand>
    <ligandPart>
        <name>Fe</name>
        <dbReference type="ChEBI" id="CHEBI:18248"/>
    </ligandPart>
</feature>
<gene>
    <name evidence="17" type="primary">hmp</name>
    <name evidence="20" type="ORF">X805_41500</name>
</gene>
<evidence type="ECO:0000313" key="21">
    <source>
        <dbReference type="Proteomes" id="UP000026714"/>
    </source>
</evidence>
<dbReference type="Proteomes" id="UP000026714">
    <property type="component" value="Unassembled WGS sequence"/>
</dbReference>
<comment type="similarity">
    <text evidence="2 17">Belongs to the globin family. Two-domain flavohemoproteins subfamily.</text>
</comment>
<keyword evidence="5 17" id="KW-0349">Heme</keyword>
<keyword evidence="7 17" id="KW-0285">Flavoprotein</keyword>
<comment type="caution">
    <text evidence="20">The sequence shown here is derived from an EMBL/GenBank/DDBJ whole genome shotgun (WGS) entry which is preliminary data.</text>
</comment>
<keyword evidence="10 17" id="KW-0521">NADP</keyword>
<evidence type="ECO:0000259" key="18">
    <source>
        <dbReference type="PROSITE" id="PS01033"/>
    </source>
</evidence>
<dbReference type="GO" id="GO:0020037">
    <property type="term" value="F:heme binding"/>
    <property type="evidence" value="ECO:0007669"/>
    <property type="project" value="InterPro"/>
</dbReference>
<evidence type="ECO:0000256" key="3">
    <source>
        <dbReference type="ARBA" id="ARBA00022448"/>
    </source>
</evidence>
<evidence type="ECO:0000256" key="6">
    <source>
        <dbReference type="ARBA" id="ARBA00022621"/>
    </source>
</evidence>
<evidence type="ECO:0000256" key="5">
    <source>
        <dbReference type="ARBA" id="ARBA00022617"/>
    </source>
</evidence>
<dbReference type="GO" id="GO:0005344">
    <property type="term" value="F:oxygen carrier activity"/>
    <property type="evidence" value="ECO:0007669"/>
    <property type="project" value="UniProtKB-UniRule"/>
</dbReference>
<dbReference type="GO" id="GO:0008941">
    <property type="term" value="F:nitric oxide dioxygenase NAD(P)H activity"/>
    <property type="evidence" value="ECO:0007669"/>
    <property type="project" value="UniProtKB-UniRule"/>
</dbReference>
<evidence type="ECO:0000256" key="14">
    <source>
        <dbReference type="ARBA" id="ARBA00025094"/>
    </source>
</evidence>
<dbReference type="NCBIfam" id="NF009805">
    <property type="entry name" value="PRK13289.1"/>
    <property type="match status" value="1"/>
</dbReference>
<organism evidence="20 21">
    <name type="scientific">Sphaerotilus natans subsp. natans DSM 6575</name>
    <dbReference type="NCBI Taxonomy" id="1286631"/>
    <lineage>
        <taxon>Bacteria</taxon>
        <taxon>Pseudomonadati</taxon>
        <taxon>Pseudomonadota</taxon>
        <taxon>Betaproteobacteria</taxon>
        <taxon>Burkholderiales</taxon>
        <taxon>Sphaerotilaceae</taxon>
        <taxon>Sphaerotilus</taxon>
    </lineage>
</organism>
<feature type="domain" description="FAD-binding FR-type" evidence="19">
    <location>
        <begin position="153"/>
        <end position="263"/>
    </location>
</feature>
<dbReference type="FunFam" id="2.40.30.10:FF:000034">
    <property type="entry name" value="Flavohemoprotein"/>
    <property type="match status" value="1"/>
</dbReference>
<comment type="similarity">
    <text evidence="1 17">In the C-terminal section; belongs to the flavoprotein pyridine nucleotide cytochrome reductase family.</text>
</comment>
<evidence type="ECO:0000256" key="15">
    <source>
        <dbReference type="ARBA" id="ARBA00048649"/>
    </source>
</evidence>
<dbReference type="Gene3D" id="1.10.490.10">
    <property type="entry name" value="Globins"/>
    <property type="match status" value="1"/>
</dbReference>
<keyword evidence="21" id="KW-1185">Reference proteome</keyword>
<dbReference type="InterPro" id="IPR001709">
    <property type="entry name" value="Flavoprot_Pyr_Nucl_cyt_Rdtase"/>
</dbReference>
<feature type="binding site" evidence="17">
    <location>
        <position position="191"/>
    </location>
    <ligand>
        <name>FAD</name>
        <dbReference type="ChEBI" id="CHEBI:57692"/>
    </ligand>
</feature>
<dbReference type="SUPFAM" id="SSF52343">
    <property type="entry name" value="Ferredoxin reductase-like, C-terminal NADP-linked domain"/>
    <property type="match status" value="1"/>
</dbReference>
<keyword evidence="12 17" id="KW-0408">Iron</keyword>
<comment type="cofactor">
    <cofactor evidence="17">
        <name>heme b</name>
        <dbReference type="ChEBI" id="CHEBI:60344"/>
    </cofactor>
    <text evidence="17">Binds 1 heme b (iron(II)-protoporphyrin IX) group per subunit.</text>
</comment>
<evidence type="ECO:0000256" key="9">
    <source>
        <dbReference type="ARBA" id="ARBA00022827"/>
    </source>
</evidence>
<dbReference type="eggNOG" id="COG1018">
    <property type="taxonomic scope" value="Bacteria"/>
</dbReference>
<dbReference type="PANTHER" id="PTHR43396">
    <property type="entry name" value="FLAVOHEMOPROTEIN"/>
    <property type="match status" value="1"/>
</dbReference>
<dbReference type="HAMAP" id="MF_01252">
    <property type="entry name" value="Hmp"/>
    <property type="match status" value="1"/>
</dbReference>
<dbReference type="FunFam" id="3.40.50.80:FF:000010">
    <property type="entry name" value="Flavohemoprotein"/>
    <property type="match status" value="1"/>
</dbReference>
<dbReference type="InterPro" id="IPR000971">
    <property type="entry name" value="Globin"/>
</dbReference>
<protein>
    <recommendedName>
        <fullName evidence="17">Flavohemoprotein</fullName>
    </recommendedName>
    <alternativeName>
        <fullName evidence="17">Flavohemoglobin</fullName>
    </alternativeName>
    <alternativeName>
        <fullName evidence="17">Hemoglobin-like protein</fullName>
    </alternativeName>
    <alternativeName>
        <fullName evidence="17">Nitric oxide dioxygenase</fullName>
        <shortName evidence="17">NO oxygenase</shortName>
        <shortName evidence="17">NOD</shortName>
        <ecNumber evidence="17">1.14.12.17</ecNumber>
    </alternativeName>
</protein>
<sequence length="408" mass="43760">MLDAPTRAQVRATAPVLQQHGVALTRHFYARMFQHNPELREIFNQGHQRSGTQQQALAMAVAAYAEHIDDPSVLRPVLERIAAKHVSLGIRREHYAVVGRHLLASIVEVLGEEAATPALMDAWAQAYGQLAALLAGMEQGLYDQAAAQPGGWTGWRSLRVQRRQAESEEITSFHLVPADGGPVPAFRPGQYLSVRMLVPALGYRQPRQYSLSNAPGGDHLRISVKREDGQGGEAGMVSTWLHRHLAEGDVLEVAPPAGDFVLHEDRDTPVVLLSAGVGITPMMAMLEHLARTQPARAVRFVHAARHAGVQAFGGRVRALVAGLADARAWFVHEAAPAGVPADGAAPDALGRIDPADLRERGLLPDDADIYLCGPAGFMAAQRRALLQLGVPAARLHAEAFGTGGVAEG</sequence>
<feature type="domain" description="Globin" evidence="18">
    <location>
        <begin position="1"/>
        <end position="139"/>
    </location>
</feature>
<feature type="site" description="Influences the redox potential of the prosthetic heme and FAD groups" evidence="17">
    <location>
        <position position="398"/>
    </location>
</feature>
<dbReference type="InterPro" id="IPR039261">
    <property type="entry name" value="FNR_nucleotide-bd"/>
</dbReference>
<dbReference type="SMR" id="A0A059KFW5"/>
<comment type="catalytic activity">
    <reaction evidence="16 17">
        <text>2 nitric oxide + NADPH + 2 O2 = 2 nitrate + NADP(+) + H(+)</text>
        <dbReference type="Rhea" id="RHEA:19465"/>
        <dbReference type="ChEBI" id="CHEBI:15378"/>
        <dbReference type="ChEBI" id="CHEBI:15379"/>
        <dbReference type="ChEBI" id="CHEBI:16480"/>
        <dbReference type="ChEBI" id="CHEBI:17632"/>
        <dbReference type="ChEBI" id="CHEBI:57783"/>
        <dbReference type="ChEBI" id="CHEBI:58349"/>
        <dbReference type="EC" id="1.14.12.17"/>
    </reaction>
</comment>
<comment type="catalytic activity">
    <reaction evidence="15 17">
        <text>2 nitric oxide + NADH + 2 O2 = 2 nitrate + NAD(+) + H(+)</text>
        <dbReference type="Rhea" id="RHEA:19469"/>
        <dbReference type="ChEBI" id="CHEBI:15378"/>
        <dbReference type="ChEBI" id="CHEBI:15379"/>
        <dbReference type="ChEBI" id="CHEBI:16480"/>
        <dbReference type="ChEBI" id="CHEBI:17632"/>
        <dbReference type="ChEBI" id="CHEBI:57540"/>
        <dbReference type="ChEBI" id="CHEBI:57945"/>
        <dbReference type="EC" id="1.14.12.17"/>
    </reaction>
</comment>
<proteinExistence type="inferred from homology"/>
<dbReference type="GO" id="GO:0071949">
    <property type="term" value="F:FAD binding"/>
    <property type="evidence" value="ECO:0007669"/>
    <property type="project" value="InterPro"/>
</dbReference>
<dbReference type="PATRIC" id="fig|1286631.3.peg.4039"/>
<dbReference type="RefSeq" id="WP_037486311.1">
    <property type="nucleotide sequence ID" value="NZ_AZRA01000169.1"/>
</dbReference>
<dbReference type="PANTHER" id="PTHR43396:SF3">
    <property type="entry name" value="FLAVOHEMOPROTEIN"/>
    <property type="match status" value="1"/>
</dbReference>
<comment type="function">
    <text evidence="14 17">Is involved in NO detoxification in an aerobic process, termed nitric oxide dioxygenase (NOD) reaction that utilizes O(2) and NAD(P)H to convert NO to nitrate, which protects the bacterium from various noxious nitrogen compounds. Therefore, plays a central role in the inducible response to nitrosative stress.</text>
</comment>
<comment type="domain">
    <text evidence="17">Consists of two distinct domains; an N-terminal heme-containing oxygen-binding domain and a C-terminal reductase domain with binding sites for FAD and NAD(P)H.</text>
</comment>
<keyword evidence="9 17" id="KW-0274">FAD</keyword>
<dbReference type="InterPro" id="IPR001433">
    <property type="entry name" value="OxRdtase_FAD/NAD-bd"/>
</dbReference>
<dbReference type="GO" id="GO:0046210">
    <property type="term" value="P:nitric oxide catabolic process"/>
    <property type="evidence" value="ECO:0007669"/>
    <property type="project" value="TreeGrafter"/>
</dbReference>
<feature type="binding site" evidence="17">
    <location>
        <begin position="276"/>
        <end position="281"/>
    </location>
    <ligand>
        <name>NADP(+)</name>
        <dbReference type="ChEBI" id="CHEBI:58349"/>
    </ligand>
</feature>
<dbReference type="GO" id="GO:0071500">
    <property type="term" value="P:cellular response to nitrosative stress"/>
    <property type="evidence" value="ECO:0007669"/>
    <property type="project" value="TreeGrafter"/>
</dbReference>
<feature type="active site" description="Charge relay system" evidence="17">
    <location>
        <position position="138"/>
    </location>
</feature>
<dbReference type="Pfam" id="PF00175">
    <property type="entry name" value="NAD_binding_1"/>
    <property type="match status" value="1"/>
</dbReference>
<dbReference type="SUPFAM" id="SSF63380">
    <property type="entry name" value="Riboflavin synthase domain-like"/>
    <property type="match status" value="1"/>
</dbReference>
<evidence type="ECO:0000256" key="16">
    <source>
        <dbReference type="ARBA" id="ARBA00049433"/>
    </source>
</evidence>
<keyword evidence="8 17" id="KW-0479">Metal-binding</keyword>
<dbReference type="InterPro" id="IPR017938">
    <property type="entry name" value="Riboflavin_synthase-like_b-brl"/>
</dbReference>
<dbReference type="Gene3D" id="2.40.30.10">
    <property type="entry name" value="Translation factors"/>
    <property type="match status" value="1"/>
</dbReference>
<comment type="cofactor">
    <cofactor evidence="17">
        <name>FAD</name>
        <dbReference type="ChEBI" id="CHEBI:57692"/>
    </cofactor>
    <text evidence="17">Binds 1 FAD per subunit.</text>
</comment>
<keyword evidence="6 17" id="KW-0561">Oxygen transport</keyword>
<dbReference type="GO" id="GO:0046872">
    <property type="term" value="F:metal ion binding"/>
    <property type="evidence" value="ECO:0007669"/>
    <property type="project" value="UniProtKB-KW"/>
</dbReference>